<feature type="compositionally biased region" description="Basic and acidic residues" evidence="1">
    <location>
        <begin position="265"/>
        <end position="275"/>
    </location>
</feature>
<evidence type="ECO:0000313" key="3">
    <source>
        <dbReference type="Proteomes" id="UP001470230"/>
    </source>
</evidence>
<reference evidence="2 3" key="1">
    <citation type="submission" date="2024-04" db="EMBL/GenBank/DDBJ databases">
        <title>Tritrichomonas musculus Genome.</title>
        <authorList>
            <person name="Alves-Ferreira E."/>
            <person name="Grigg M."/>
            <person name="Lorenzi H."/>
            <person name="Galac M."/>
        </authorList>
    </citation>
    <scope>NUCLEOTIDE SEQUENCE [LARGE SCALE GENOMIC DNA]</scope>
    <source>
        <strain evidence="2 3">EAF2021</strain>
    </source>
</reference>
<gene>
    <name evidence="2" type="ORF">M9Y10_043815</name>
</gene>
<evidence type="ECO:0000313" key="2">
    <source>
        <dbReference type="EMBL" id="KAK8884696.1"/>
    </source>
</evidence>
<protein>
    <recommendedName>
        <fullName evidence="4">BTB domain-containing protein</fullName>
    </recommendedName>
</protein>
<evidence type="ECO:0000256" key="1">
    <source>
        <dbReference type="SAM" id="MobiDB-lite"/>
    </source>
</evidence>
<sequence length="322" mass="37374">MSEYHVNYNGVEYTIDPIIFSQCSPVFKQFYNPNETMNIKYELPAEAFEQFLPAVQGKPIQITRDNVSNLKSFAIEWKASDLLKKIEEFEFVHSINSTLENFQNNISRNQPVDKMIPSLAQNIDLLIKNPQFARVPQKYMKLILENPKCDIKNYHAFFKFIIGYANLQKSPKEKSILNYIDVSRLDISEINQLFDINIISVQNPMNNSNIPDLLKNLAFHLHDAYQDSTKRALAATEHLKSKEASISKVFGDIKKTRKLISDTQHQIDEKKRKDSQPPPPPQTRRYPDRPRRDPYQNRPPMSKKDMVYSPSANSNNINSDLH</sequence>
<dbReference type="EMBL" id="JAPFFF010000008">
    <property type="protein sequence ID" value="KAK8884696.1"/>
    <property type="molecule type" value="Genomic_DNA"/>
</dbReference>
<evidence type="ECO:0008006" key="4">
    <source>
        <dbReference type="Google" id="ProtNLM"/>
    </source>
</evidence>
<comment type="caution">
    <text evidence="2">The sequence shown here is derived from an EMBL/GenBank/DDBJ whole genome shotgun (WGS) entry which is preliminary data.</text>
</comment>
<organism evidence="2 3">
    <name type="scientific">Tritrichomonas musculus</name>
    <dbReference type="NCBI Taxonomy" id="1915356"/>
    <lineage>
        <taxon>Eukaryota</taxon>
        <taxon>Metamonada</taxon>
        <taxon>Parabasalia</taxon>
        <taxon>Tritrichomonadida</taxon>
        <taxon>Tritrichomonadidae</taxon>
        <taxon>Tritrichomonas</taxon>
    </lineage>
</organism>
<proteinExistence type="predicted"/>
<feature type="compositionally biased region" description="Polar residues" evidence="1">
    <location>
        <begin position="310"/>
        <end position="322"/>
    </location>
</feature>
<feature type="region of interest" description="Disordered" evidence="1">
    <location>
        <begin position="263"/>
        <end position="322"/>
    </location>
</feature>
<feature type="compositionally biased region" description="Basic and acidic residues" evidence="1">
    <location>
        <begin position="285"/>
        <end position="295"/>
    </location>
</feature>
<name>A0ABR2K0Q7_9EUKA</name>
<dbReference type="Proteomes" id="UP001470230">
    <property type="component" value="Unassembled WGS sequence"/>
</dbReference>
<accession>A0ABR2K0Q7</accession>
<keyword evidence="3" id="KW-1185">Reference proteome</keyword>